<sequence>MPSGTLFRRVRSRVLNPNLVKDEDPERDPLALSDAAMRLAGHDVTDEYVRQLGREVAAGTLSADEAIARVRRASLK</sequence>
<evidence type="ECO:0000313" key="2">
    <source>
        <dbReference type="Proteomes" id="UP000249264"/>
    </source>
</evidence>
<dbReference type="KEGG" id="cmin:NCTC10288_02220"/>
<proteinExistence type="predicted"/>
<reference evidence="1 2" key="1">
    <citation type="submission" date="2018-06" db="EMBL/GenBank/DDBJ databases">
        <authorList>
            <consortium name="Pathogen Informatics"/>
            <person name="Doyle S."/>
        </authorList>
    </citation>
    <scope>NUCLEOTIDE SEQUENCE [LARGE SCALE GENOMIC DNA]</scope>
    <source>
        <strain evidence="1 2">NCTC10288</strain>
    </source>
</reference>
<dbReference type="InterPro" id="IPR033788">
    <property type="entry name" value="VbhA-like"/>
</dbReference>
<dbReference type="Proteomes" id="UP000249264">
    <property type="component" value="Chromosome 1"/>
</dbReference>
<evidence type="ECO:0008006" key="3">
    <source>
        <dbReference type="Google" id="ProtNLM"/>
    </source>
</evidence>
<accession>A0A2X4RBZ6</accession>
<protein>
    <recommendedName>
        <fullName evidence="3">Antitoxin VbhA domain-containing protein</fullName>
    </recommendedName>
</protein>
<dbReference type="CDD" id="cd11586">
    <property type="entry name" value="VbhA_like"/>
    <property type="match status" value="1"/>
</dbReference>
<gene>
    <name evidence="1" type="ORF">NCTC10288_02220</name>
</gene>
<dbReference type="EMBL" id="LS483460">
    <property type="protein sequence ID" value="SQI00897.1"/>
    <property type="molecule type" value="Genomic_DNA"/>
</dbReference>
<evidence type="ECO:0000313" key="1">
    <source>
        <dbReference type="EMBL" id="SQI00897.1"/>
    </source>
</evidence>
<name>A0A2X4RBZ6_9CORY</name>
<organism evidence="1 2">
    <name type="scientific">Corynebacterium minutissimum</name>
    <dbReference type="NCBI Taxonomy" id="38301"/>
    <lineage>
        <taxon>Bacteria</taxon>
        <taxon>Bacillati</taxon>
        <taxon>Actinomycetota</taxon>
        <taxon>Actinomycetes</taxon>
        <taxon>Mycobacteriales</taxon>
        <taxon>Corynebacteriaceae</taxon>
        <taxon>Corynebacterium</taxon>
    </lineage>
</organism>
<dbReference type="AlphaFoldDB" id="A0A2X4RBZ6"/>